<dbReference type="OrthoDB" id="3211555at2"/>
<dbReference type="InterPro" id="IPR036388">
    <property type="entry name" value="WH-like_DNA-bd_sf"/>
</dbReference>
<feature type="domain" description="RNA polymerase sigma factor 70 region 4 type 2" evidence="7">
    <location>
        <begin position="111"/>
        <end position="161"/>
    </location>
</feature>
<dbReference type="Gene3D" id="3.10.450.50">
    <property type="match status" value="1"/>
</dbReference>
<keyword evidence="9" id="KW-1185">Reference proteome</keyword>
<dbReference type="Proteomes" id="UP000005143">
    <property type="component" value="Unassembled WGS sequence"/>
</dbReference>
<evidence type="ECO:0000313" key="8">
    <source>
        <dbReference type="EMBL" id="EHN12929.1"/>
    </source>
</evidence>
<dbReference type="NCBIfam" id="TIGR02937">
    <property type="entry name" value="sigma70-ECF"/>
    <property type="match status" value="1"/>
</dbReference>
<proteinExistence type="inferred from homology"/>
<organism evidence="8 9">
    <name type="scientific">Patulibacter medicamentivorans</name>
    <dbReference type="NCBI Taxonomy" id="1097667"/>
    <lineage>
        <taxon>Bacteria</taxon>
        <taxon>Bacillati</taxon>
        <taxon>Actinomycetota</taxon>
        <taxon>Thermoleophilia</taxon>
        <taxon>Solirubrobacterales</taxon>
        <taxon>Patulibacteraceae</taxon>
        <taxon>Patulibacter</taxon>
    </lineage>
</organism>
<comment type="similarity">
    <text evidence="1">Belongs to the sigma-70 factor family. ECF subfamily.</text>
</comment>
<dbReference type="SUPFAM" id="SSF88659">
    <property type="entry name" value="Sigma3 and sigma4 domains of RNA polymerase sigma factors"/>
    <property type="match status" value="1"/>
</dbReference>
<reference evidence="8 9" key="1">
    <citation type="journal article" date="2013" name="Biodegradation">
        <title>Quantitative proteomic analysis of ibuprofen-degrading Patulibacter sp. strain I11.</title>
        <authorList>
            <person name="Almeida B."/>
            <person name="Kjeldal H."/>
            <person name="Lolas I."/>
            <person name="Knudsen A.D."/>
            <person name="Carvalho G."/>
            <person name="Nielsen K.L."/>
            <person name="Barreto Crespo M.T."/>
            <person name="Stensballe A."/>
            <person name="Nielsen J.L."/>
        </authorList>
    </citation>
    <scope>NUCLEOTIDE SEQUENCE [LARGE SCALE GENOMIC DNA]</scope>
    <source>
        <strain evidence="8 9">I11</strain>
    </source>
</reference>
<dbReference type="SUPFAM" id="SSF54427">
    <property type="entry name" value="NTF2-like"/>
    <property type="match status" value="1"/>
</dbReference>
<dbReference type="GO" id="GO:0003677">
    <property type="term" value="F:DNA binding"/>
    <property type="evidence" value="ECO:0007669"/>
    <property type="project" value="InterPro"/>
</dbReference>
<dbReference type="InterPro" id="IPR032710">
    <property type="entry name" value="NTF2-like_dom_sf"/>
</dbReference>
<name>H0E0C6_9ACTN</name>
<evidence type="ECO:0000259" key="6">
    <source>
        <dbReference type="Pfam" id="PF04542"/>
    </source>
</evidence>
<accession>H0E0C6</accession>
<evidence type="ECO:0000256" key="2">
    <source>
        <dbReference type="ARBA" id="ARBA00011344"/>
    </source>
</evidence>
<keyword evidence="3" id="KW-0805">Transcription regulation</keyword>
<evidence type="ECO:0000256" key="4">
    <source>
        <dbReference type="ARBA" id="ARBA00023082"/>
    </source>
</evidence>
<dbReference type="InterPro" id="IPR013249">
    <property type="entry name" value="RNA_pol_sigma70_r4_t2"/>
</dbReference>
<evidence type="ECO:0000259" key="7">
    <source>
        <dbReference type="Pfam" id="PF08281"/>
    </source>
</evidence>
<dbReference type="GO" id="GO:0006352">
    <property type="term" value="P:DNA-templated transcription initiation"/>
    <property type="evidence" value="ECO:0007669"/>
    <property type="project" value="InterPro"/>
</dbReference>
<dbReference type="InterPro" id="IPR052704">
    <property type="entry name" value="ECF_Sigma-70_Domain"/>
</dbReference>
<dbReference type="RefSeq" id="WP_007569956.1">
    <property type="nucleotide sequence ID" value="NZ_AGUD01000006.1"/>
</dbReference>
<evidence type="ECO:0000256" key="3">
    <source>
        <dbReference type="ARBA" id="ARBA00023015"/>
    </source>
</evidence>
<sequence length="292" mass="32048">MTEQQRLSEEFEQHRGHLRGVAYRMLGSLSDADDAVQEAWLRLHRSEVDEVENLRAWLTTVVARLSLDMLRSRERRGEEPLELRLPEPIVDAPDGTHPEHEALIADSVGLALLVVLSTLSPAERIAFVLHDLFAIPFDEIGRVVDRSPDAARELASRARRRVRSAPTEPDADLATQREVTAAFRAAARDGDLAALVGLLDPDVVLRADLGASGGVQVIRGAETVARQASDYQRRDLDIRPALINGVVGVVTLQDGRPSAVGAYTIRGRRIVAIDILADPGRLARLDIARLAR</sequence>
<dbReference type="EMBL" id="AGUD01000006">
    <property type="protein sequence ID" value="EHN12929.1"/>
    <property type="molecule type" value="Genomic_DNA"/>
</dbReference>
<protein>
    <submittedName>
        <fullName evidence="8">Putative RNA polymerase sigma factor</fullName>
    </submittedName>
</protein>
<dbReference type="PATRIC" id="fig|1097667.3.peg.233"/>
<evidence type="ECO:0000313" key="9">
    <source>
        <dbReference type="Proteomes" id="UP000005143"/>
    </source>
</evidence>
<dbReference type="Pfam" id="PF08281">
    <property type="entry name" value="Sigma70_r4_2"/>
    <property type="match status" value="1"/>
</dbReference>
<dbReference type="Gene3D" id="1.10.1740.10">
    <property type="match status" value="1"/>
</dbReference>
<keyword evidence="4" id="KW-0731">Sigma factor</keyword>
<dbReference type="InterPro" id="IPR013324">
    <property type="entry name" value="RNA_pol_sigma_r3/r4-like"/>
</dbReference>
<gene>
    <name evidence="8" type="ORF">PAI11_02340</name>
</gene>
<evidence type="ECO:0000256" key="1">
    <source>
        <dbReference type="ARBA" id="ARBA00010641"/>
    </source>
</evidence>
<keyword evidence="5" id="KW-0804">Transcription</keyword>
<dbReference type="Gene3D" id="1.10.10.10">
    <property type="entry name" value="Winged helix-like DNA-binding domain superfamily/Winged helix DNA-binding domain"/>
    <property type="match status" value="1"/>
</dbReference>
<feature type="domain" description="RNA polymerase sigma-70 region 2" evidence="6">
    <location>
        <begin position="11"/>
        <end position="76"/>
    </location>
</feature>
<dbReference type="InterPro" id="IPR014284">
    <property type="entry name" value="RNA_pol_sigma-70_dom"/>
</dbReference>
<dbReference type="PANTHER" id="PTHR30173:SF43">
    <property type="entry name" value="ECF RNA POLYMERASE SIGMA FACTOR SIGI-RELATED"/>
    <property type="match status" value="1"/>
</dbReference>
<dbReference type="InterPro" id="IPR007627">
    <property type="entry name" value="RNA_pol_sigma70_r2"/>
</dbReference>
<dbReference type="GO" id="GO:0016987">
    <property type="term" value="F:sigma factor activity"/>
    <property type="evidence" value="ECO:0007669"/>
    <property type="project" value="UniProtKB-KW"/>
</dbReference>
<dbReference type="AlphaFoldDB" id="H0E0C6"/>
<evidence type="ECO:0000256" key="5">
    <source>
        <dbReference type="ARBA" id="ARBA00023163"/>
    </source>
</evidence>
<comment type="caution">
    <text evidence="8">The sequence shown here is derived from an EMBL/GenBank/DDBJ whole genome shotgun (WGS) entry which is preliminary data.</text>
</comment>
<dbReference type="SUPFAM" id="SSF88946">
    <property type="entry name" value="Sigma2 domain of RNA polymerase sigma factors"/>
    <property type="match status" value="1"/>
</dbReference>
<dbReference type="PANTHER" id="PTHR30173">
    <property type="entry name" value="SIGMA 19 FACTOR"/>
    <property type="match status" value="1"/>
</dbReference>
<dbReference type="Pfam" id="PF04542">
    <property type="entry name" value="Sigma70_r2"/>
    <property type="match status" value="1"/>
</dbReference>
<dbReference type="InterPro" id="IPR013325">
    <property type="entry name" value="RNA_pol_sigma_r2"/>
</dbReference>
<comment type="subunit">
    <text evidence="2">Interacts transiently with the RNA polymerase catalytic core formed by RpoA, RpoB, RpoC and RpoZ (2 alpha, 1 beta, 1 beta' and 1 omega subunit) to form the RNA polymerase holoenzyme that can initiate transcription.</text>
</comment>